<gene>
    <name evidence="1" type="ORF">ACFO6Q_18075</name>
</gene>
<evidence type="ECO:0000313" key="1">
    <source>
        <dbReference type="EMBL" id="MFC4822240.1"/>
    </source>
</evidence>
<sequence length="222" mass="25514">MPRSSKTHGAPTSIPTFVPRAELEPKSWRRRIYQIDFSQETRNSIHDAIEDASGVGGRMVWHLLSEAMETIRDEHQLLDTHVDDAYIYLCEQVGIDVEQFPKLTKVEPVGFFQYVVTELPHFSIPRSEVQWKVQSSAYWKCWKRWTALQCEGRGGCAYDDHRHCDEIYVSPHFWGLAQSLEREHRAKEKLLASIDVSPSRKAAKTASESLARISIASREARS</sequence>
<dbReference type="EMBL" id="JBHSHD010000016">
    <property type="protein sequence ID" value="MFC4822240.1"/>
    <property type="molecule type" value="Genomic_DNA"/>
</dbReference>
<dbReference type="Proteomes" id="UP001595886">
    <property type="component" value="Unassembled WGS sequence"/>
</dbReference>
<evidence type="ECO:0000313" key="2">
    <source>
        <dbReference type="Proteomes" id="UP001595886"/>
    </source>
</evidence>
<reference evidence="2" key="1">
    <citation type="journal article" date="2019" name="Int. J. Syst. Evol. Microbiol.">
        <title>The Global Catalogue of Microorganisms (GCM) 10K type strain sequencing project: providing services to taxonomists for standard genome sequencing and annotation.</title>
        <authorList>
            <consortium name="The Broad Institute Genomics Platform"/>
            <consortium name="The Broad Institute Genome Sequencing Center for Infectious Disease"/>
            <person name="Wu L."/>
            <person name="Ma J."/>
        </authorList>
    </citation>
    <scope>NUCLEOTIDE SEQUENCE [LARGE SCALE GENOMIC DNA]</scope>
    <source>
        <strain evidence="2">CCUG 30340</strain>
    </source>
</reference>
<protein>
    <submittedName>
        <fullName evidence="1">Uncharacterized protein</fullName>
    </submittedName>
</protein>
<accession>A0ABV9QYU2</accession>
<name>A0ABV9QYU2_9GAMM</name>
<comment type="caution">
    <text evidence="1">The sequence shown here is derived from an EMBL/GenBank/DDBJ whole genome shotgun (WGS) entry which is preliminary data.</text>
</comment>
<organism evidence="1 2">
    <name type="scientific">Dokdonella ginsengisoli</name>
    <dbReference type="NCBI Taxonomy" id="363846"/>
    <lineage>
        <taxon>Bacteria</taxon>
        <taxon>Pseudomonadati</taxon>
        <taxon>Pseudomonadota</taxon>
        <taxon>Gammaproteobacteria</taxon>
        <taxon>Lysobacterales</taxon>
        <taxon>Rhodanobacteraceae</taxon>
        <taxon>Dokdonella</taxon>
    </lineage>
</organism>
<keyword evidence="2" id="KW-1185">Reference proteome</keyword>
<dbReference type="RefSeq" id="WP_380022521.1">
    <property type="nucleotide sequence ID" value="NZ_JBHSHD010000016.1"/>
</dbReference>
<proteinExistence type="predicted"/>